<comment type="caution">
    <text evidence="2">The sequence shown here is derived from an EMBL/GenBank/DDBJ whole genome shotgun (WGS) entry which is preliminary data.</text>
</comment>
<accession>A0A9D3MXH1</accession>
<evidence type="ECO:0000256" key="1">
    <source>
        <dbReference type="SAM" id="MobiDB-lite"/>
    </source>
</evidence>
<name>A0A9D3MXH1_ANGAN</name>
<gene>
    <name evidence="2" type="ORF">ANANG_G00041580</name>
</gene>
<dbReference type="Proteomes" id="UP001044222">
    <property type="component" value="Unassembled WGS sequence"/>
</dbReference>
<feature type="region of interest" description="Disordered" evidence="1">
    <location>
        <begin position="106"/>
        <end position="132"/>
    </location>
</feature>
<protein>
    <submittedName>
        <fullName evidence="2">Uncharacterized protein</fullName>
    </submittedName>
</protein>
<reference evidence="2" key="1">
    <citation type="submission" date="2021-01" db="EMBL/GenBank/DDBJ databases">
        <title>A chromosome-scale assembly of European eel, Anguilla anguilla.</title>
        <authorList>
            <person name="Henkel C."/>
            <person name="Jong-Raadsen S.A."/>
            <person name="Dufour S."/>
            <person name="Weltzien F.-A."/>
            <person name="Palstra A.P."/>
            <person name="Pelster B."/>
            <person name="Spaink H.P."/>
            <person name="Van Den Thillart G.E."/>
            <person name="Jansen H."/>
            <person name="Zahm M."/>
            <person name="Klopp C."/>
            <person name="Cedric C."/>
            <person name="Louis A."/>
            <person name="Berthelot C."/>
            <person name="Parey E."/>
            <person name="Roest Crollius H."/>
            <person name="Montfort J."/>
            <person name="Robinson-Rechavi M."/>
            <person name="Bucao C."/>
            <person name="Bouchez O."/>
            <person name="Gislard M."/>
            <person name="Lluch J."/>
            <person name="Milhes M."/>
            <person name="Lampietro C."/>
            <person name="Lopez Roques C."/>
            <person name="Donnadieu C."/>
            <person name="Braasch I."/>
            <person name="Desvignes T."/>
            <person name="Postlethwait J."/>
            <person name="Bobe J."/>
            <person name="Guiguen Y."/>
            <person name="Dirks R."/>
        </authorList>
    </citation>
    <scope>NUCLEOTIDE SEQUENCE</scope>
    <source>
        <strain evidence="2">Tag_6206</strain>
        <tissue evidence="2">Liver</tissue>
    </source>
</reference>
<proteinExistence type="predicted"/>
<feature type="region of interest" description="Disordered" evidence="1">
    <location>
        <begin position="69"/>
        <end position="89"/>
    </location>
</feature>
<evidence type="ECO:0000313" key="3">
    <source>
        <dbReference type="Proteomes" id="UP001044222"/>
    </source>
</evidence>
<organism evidence="2 3">
    <name type="scientific">Anguilla anguilla</name>
    <name type="common">European freshwater eel</name>
    <name type="synonym">Muraena anguilla</name>
    <dbReference type="NCBI Taxonomy" id="7936"/>
    <lineage>
        <taxon>Eukaryota</taxon>
        <taxon>Metazoa</taxon>
        <taxon>Chordata</taxon>
        <taxon>Craniata</taxon>
        <taxon>Vertebrata</taxon>
        <taxon>Euteleostomi</taxon>
        <taxon>Actinopterygii</taxon>
        <taxon>Neopterygii</taxon>
        <taxon>Teleostei</taxon>
        <taxon>Anguilliformes</taxon>
        <taxon>Anguillidae</taxon>
        <taxon>Anguilla</taxon>
    </lineage>
</organism>
<feature type="compositionally biased region" description="Polar residues" evidence="1">
    <location>
        <begin position="106"/>
        <end position="118"/>
    </location>
</feature>
<evidence type="ECO:0000313" key="2">
    <source>
        <dbReference type="EMBL" id="KAG5854798.1"/>
    </source>
</evidence>
<dbReference type="EMBL" id="JAFIRN010000002">
    <property type="protein sequence ID" value="KAG5854798.1"/>
    <property type="molecule type" value="Genomic_DNA"/>
</dbReference>
<sequence length="132" mass="14502">MKYSISCQNITRSYLLVTERGEMLLATKEAKAKCKNITTDEQACRGQREVVDASTLGRRMAGVRVPAADWKRQRERASEMEAGEVPISAGTGVSLPWTSGAVLANIQPNPTTTSSTRALKQPLKTVQPPYRH</sequence>
<feature type="compositionally biased region" description="Basic and acidic residues" evidence="1">
    <location>
        <begin position="69"/>
        <end position="79"/>
    </location>
</feature>
<dbReference type="AlphaFoldDB" id="A0A9D3MXH1"/>
<keyword evidence="3" id="KW-1185">Reference proteome</keyword>